<reference evidence="1" key="1">
    <citation type="submission" date="2021-03" db="EMBL/GenBank/DDBJ databases">
        <authorList>
            <consortium name="DOE Joint Genome Institute"/>
            <person name="Ahrendt S."/>
            <person name="Looney B.P."/>
            <person name="Miyauchi S."/>
            <person name="Morin E."/>
            <person name="Drula E."/>
            <person name="Courty P.E."/>
            <person name="Chicoki N."/>
            <person name="Fauchery L."/>
            <person name="Kohler A."/>
            <person name="Kuo A."/>
            <person name="Labutti K."/>
            <person name="Pangilinan J."/>
            <person name="Lipzen A."/>
            <person name="Riley R."/>
            <person name="Andreopoulos W."/>
            <person name="He G."/>
            <person name="Johnson J."/>
            <person name="Barry K.W."/>
            <person name="Grigoriev I.V."/>
            <person name="Nagy L."/>
            <person name="Hibbett D."/>
            <person name="Henrissat B."/>
            <person name="Matheny P.B."/>
            <person name="Labbe J."/>
            <person name="Martin F."/>
        </authorList>
    </citation>
    <scope>NUCLEOTIDE SEQUENCE</scope>
    <source>
        <strain evidence="1">HHB10654</strain>
    </source>
</reference>
<keyword evidence="2" id="KW-1185">Reference proteome</keyword>
<protein>
    <submittedName>
        <fullName evidence="1">NAD(P)-binding protein</fullName>
    </submittedName>
</protein>
<dbReference type="Proteomes" id="UP000814140">
    <property type="component" value="Unassembled WGS sequence"/>
</dbReference>
<evidence type="ECO:0000313" key="2">
    <source>
        <dbReference type="Proteomes" id="UP000814140"/>
    </source>
</evidence>
<comment type="caution">
    <text evidence="1">The sequence shown here is derived from an EMBL/GenBank/DDBJ whole genome shotgun (WGS) entry which is preliminary data.</text>
</comment>
<organism evidence="1 2">
    <name type="scientific">Artomyces pyxidatus</name>
    <dbReference type="NCBI Taxonomy" id="48021"/>
    <lineage>
        <taxon>Eukaryota</taxon>
        <taxon>Fungi</taxon>
        <taxon>Dikarya</taxon>
        <taxon>Basidiomycota</taxon>
        <taxon>Agaricomycotina</taxon>
        <taxon>Agaricomycetes</taxon>
        <taxon>Russulales</taxon>
        <taxon>Auriscalpiaceae</taxon>
        <taxon>Artomyces</taxon>
    </lineage>
</organism>
<name>A0ACB8SK79_9AGAM</name>
<gene>
    <name evidence="1" type="ORF">BV25DRAFT_1979480</name>
</gene>
<feature type="non-terminal residue" evidence="1">
    <location>
        <position position="1"/>
    </location>
</feature>
<evidence type="ECO:0000313" key="1">
    <source>
        <dbReference type="EMBL" id="KAI0056340.1"/>
    </source>
</evidence>
<sequence length="285" mass="30954">GASTGLGLALLRRAVSRGDYVLASARDPSRFDHIFSSLDTAQRARVHALRLNVASPFSDIKEAVDDAVRVWGRIDCLVNNAGIGALGASEEQGAEGMMHVMHTNYFGVLNVTNATLPHMRARRDGTVVIIGSRSAYRNEFVVPSYAAAKAAVHSYAETLSVELRPFNIRVLLVVPGTFDTAINRPPTLALHPYADYDAARADMDVMLSRLAGMPGKGDPMRGMDVIVDVVKGEGKAGEVMREGRQWPLWLVLGDDAIRDVKERLTRIAEALDTWQEVGSGLSSEK</sequence>
<proteinExistence type="predicted"/>
<accession>A0ACB8SK79</accession>
<reference evidence="1" key="2">
    <citation type="journal article" date="2022" name="New Phytol.">
        <title>Evolutionary transition to the ectomycorrhizal habit in the genomes of a hyperdiverse lineage of mushroom-forming fungi.</title>
        <authorList>
            <person name="Looney B."/>
            <person name="Miyauchi S."/>
            <person name="Morin E."/>
            <person name="Drula E."/>
            <person name="Courty P.E."/>
            <person name="Kohler A."/>
            <person name="Kuo A."/>
            <person name="LaButti K."/>
            <person name="Pangilinan J."/>
            <person name="Lipzen A."/>
            <person name="Riley R."/>
            <person name="Andreopoulos W."/>
            <person name="He G."/>
            <person name="Johnson J."/>
            <person name="Nolan M."/>
            <person name="Tritt A."/>
            <person name="Barry K.W."/>
            <person name="Grigoriev I.V."/>
            <person name="Nagy L.G."/>
            <person name="Hibbett D."/>
            <person name="Henrissat B."/>
            <person name="Matheny P.B."/>
            <person name="Labbe J."/>
            <person name="Martin F.M."/>
        </authorList>
    </citation>
    <scope>NUCLEOTIDE SEQUENCE</scope>
    <source>
        <strain evidence="1">HHB10654</strain>
    </source>
</reference>
<dbReference type="EMBL" id="MU277266">
    <property type="protein sequence ID" value="KAI0056340.1"/>
    <property type="molecule type" value="Genomic_DNA"/>
</dbReference>